<gene>
    <name evidence="2" type="ORF">ENN50_09905</name>
</gene>
<dbReference type="Gene3D" id="3.30.930.10">
    <property type="entry name" value="Bira Bifunctional Protein, Domain 2"/>
    <property type="match status" value="1"/>
</dbReference>
<comment type="caution">
    <text evidence="2">The sequence shown here is derived from an EMBL/GenBank/DDBJ whole genome shotgun (WGS) entry which is preliminary data.</text>
</comment>
<feature type="domain" description="BPL/LPL catalytic" evidence="1">
    <location>
        <begin position="42"/>
        <end position="250"/>
    </location>
</feature>
<organism evidence="2">
    <name type="scientific">Prosthecochloris aestuarii</name>
    <dbReference type="NCBI Taxonomy" id="1102"/>
    <lineage>
        <taxon>Bacteria</taxon>
        <taxon>Pseudomonadati</taxon>
        <taxon>Chlorobiota</taxon>
        <taxon>Chlorobiia</taxon>
        <taxon>Chlorobiales</taxon>
        <taxon>Chlorobiaceae</taxon>
        <taxon>Prosthecochloris</taxon>
    </lineage>
</organism>
<proteinExistence type="predicted"/>
<evidence type="ECO:0000259" key="1">
    <source>
        <dbReference type="PROSITE" id="PS51733"/>
    </source>
</evidence>
<dbReference type="PANTHER" id="PTHR43679:SF2">
    <property type="entry name" value="OCTANOYL-[GCVH]:PROTEIN N-OCTANOYLTRANSFERASE"/>
    <property type="match status" value="1"/>
</dbReference>
<dbReference type="InterPro" id="IPR004143">
    <property type="entry name" value="BPL_LPL_catalytic"/>
</dbReference>
<dbReference type="GO" id="GO:0016874">
    <property type="term" value="F:ligase activity"/>
    <property type="evidence" value="ECO:0007669"/>
    <property type="project" value="UniProtKB-KW"/>
</dbReference>
<dbReference type="SUPFAM" id="SSF55681">
    <property type="entry name" value="Class II aaRS and biotin synthetases"/>
    <property type="match status" value="1"/>
</dbReference>
<dbReference type="AlphaFoldDB" id="A0A831SSX5"/>
<dbReference type="PROSITE" id="PS51733">
    <property type="entry name" value="BPL_LPL_CATALYTIC"/>
    <property type="match status" value="1"/>
</dbReference>
<dbReference type="PANTHER" id="PTHR43679">
    <property type="entry name" value="OCTANOYLTRANSFERASE LIPM-RELATED"/>
    <property type="match status" value="1"/>
</dbReference>
<protein>
    <submittedName>
        <fullName evidence="2">Lipoate--protein ligase family protein</fullName>
    </submittedName>
</protein>
<dbReference type="Pfam" id="PF21948">
    <property type="entry name" value="LplA-B_cat"/>
    <property type="match status" value="1"/>
</dbReference>
<dbReference type="InterPro" id="IPR050664">
    <property type="entry name" value="Octanoyltrans_LipM/LipL"/>
</dbReference>
<name>A0A831SSX5_PROAE</name>
<keyword evidence="2" id="KW-0436">Ligase</keyword>
<reference evidence="2" key="1">
    <citation type="journal article" date="2020" name="mSystems">
        <title>Genome- and Community-Level Interaction Insights into Carbon Utilization and Element Cycling Functions of Hydrothermarchaeota in Hydrothermal Sediment.</title>
        <authorList>
            <person name="Zhou Z."/>
            <person name="Liu Y."/>
            <person name="Xu W."/>
            <person name="Pan J."/>
            <person name="Luo Z.H."/>
            <person name="Li M."/>
        </authorList>
    </citation>
    <scope>NUCLEOTIDE SEQUENCE [LARGE SCALE GENOMIC DNA]</scope>
    <source>
        <strain evidence="2">SpSt-1181</strain>
    </source>
</reference>
<dbReference type="InterPro" id="IPR045864">
    <property type="entry name" value="aa-tRNA-synth_II/BPL/LPL"/>
</dbReference>
<dbReference type="Proteomes" id="UP000886335">
    <property type="component" value="Unassembled WGS sequence"/>
</dbReference>
<evidence type="ECO:0000313" key="2">
    <source>
        <dbReference type="EMBL" id="HED31964.1"/>
    </source>
</evidence>
<dbReference type="EMBL" id="DSBW01000223">
    <property type="protein sequence ID" value="HED31964.1"/>
    <property type="molecule type" value="Genomic_DNA"/>
</dbReference>
<accession>A0A831SSX5</accession>
<sequence length="262" mass="29623">MREMFSNVYVLSTGPRDGSWNMGFDRSLMQAFISGDFEKRFGRGAAVWRFYSWEPMALSLGYSQSDAVIDRERCHALGIDIVRRPTGGRAVLHADEITYSFHAPLCVSHHEIYRMVHEVLQAALSMIGVDARFCRSAPSFRARYRKQESVSCFTASARYELQVAGRKVVGSAQRMAAGIVLQHGSLLLSSAHRMLSDLLLCNERDSAAVVRDELQSRTASVEEITGSRPSYETMFCLMRRALERNWGIDTIELSYEEIEALF</sequence>